<evidence type="ECO:0000313" key="4">
    <source>
        <dbReference type="EMBL" id="KAK3892036.1"/>
    </source>
</evidence>
<feature type="transmembrane region" description="Helical" evidence="2">
    <location>
        <begin position="67"/>
        <end position="86"/>
    </location>
</feature>
<feature type="region of interest" description="Disordered" evidence="1">
    <location>
        <begin position="25"/>
        <end position="55"/>
    </location>
</feature>
<evidence type="ECO:0000313" key="5">
    <source>
        <dbReference type="Proteomes" id="UP001286313"/>
    </source>
</evidence>
<keyword evidence="5" id="KW-1185">Reference proteome</keyword>
<dbReference type="AlphaFoldDB" id="A0AAE1GHR6"/>
<sequence length="99" mass="11475">MEKMMRKDIFVVMMIMMMTSAETHIHPGEDYDDDDGEYDDGKYDDGEYDDGAQTTTTTPLCDDINDIVVMVLFFSLVVLAACYMNTFRYKTEVEVRNQK</sequence>
<keyword evidence="2" id="KW-1133">Transmembrane helix</keyword>
<protein>
    <recommendedName>
        <fullName evidence="6">Transmembrane protein</fullName>
    </recommendedName>
</protein>
<evidence type="ECO:0000256" key="3">
    <source>
        <dbReference type="SAM" id="SignalP"/>
    </source>
</evidence>
<proteinExistence type="predicted"/>
<evidence type="ECO:0008006" key="6">
    <source>
        <dbReference type="Google" id="ProtNLM"/>
    </source>
</evidence>
<gene>
    <name evidence="4" type="ORF">Pcinc_004005</name>
</gene>
<keyword evidence="3" id="KW-0732">Signal</keyword>
<name>A0AAE1GHR6_PETCI</name>
<keyword evidence="2" id="KW-0812">Transmembrane</keyword>
<accession>A0AAE1GHR6</accession>
<keyword evidence="2" id="KW-0472">Membrane</keyword>
<dbReference type="Proteomes" id="UP001286313">
    <property type="component" value="Unassembled WGS sequence"/>
</dbReference>
<comment type="caution">
    <text evidence="4">The sequence shown here is derived from an EMBL/GenBank/DDBJ whole genome shotgun (WGS) entry which is preliminary data.</text>
</comment>
<evidence type="ECO:0000256" key="1">
    <source>
        <dbReference type="SAM" id="MobiDB-lite"/>
    </source>
</evidence>
<dbReference type="EMBL" id="JAWQEG010000286">
    <property type="protein sequence ID" value="KAK3892036.1"/>
    <property type="molecule type" value="Genomic_DNA"/>
</dbReference>
<reference evidence="4" key="1">
    <citation type="submission" date="2023-10" db="EMBL/GenBank/DDBJ databases">
        <title>Genome assemblies of two species of porcelain crab, Petrolisthes cinctipes and Petrolisthes manimaculis (Anomura: Porcellanidae).</title>
        <authorList>
            <person name="Angst P."/>
        </authorList>
    </citation>
    <scope>NUCLEOTIDE SEQUENCE</scope>
    <source>
        <strain evidence="4">PB745_01</strain>
        <tissue evidence="4">Gill</tissue>
    </source>
</reference>
<feature type="chain" id="PRO_5042039877" description="Transmembrane protein" evidence="3">
    <location>
        <begin position="22"/>
        <end position="99"/>
    </location>
</feature>
<feature type="signal peptide" evidence="3">
    <location>
        <begin position="1"/>
        <end position="21"/>
    </location>
</feature>
<organism evidence="4 5">
    <name type="scientific">Petrolisthes cinctipes</name>
    <name type="common">Flat porcelain crab</name>
    <dbReference type="NCBI Taxonomy" id="88211"/>
    <lineage>
        <taxon>Eukaryota</taxon>
        <taxon>Metazoa</taxon>
        <taxon>Ecdysozoa</taxon>
        <taxon>Arthropoda</taxon>
        <taxon>Crustacea</taxon>
        <taxon>Multicrustacea</taxon>
        <taxon>Malacostraca</taxon>
        <taxon>Eumalacostraca</taxon>
        <taxon>Eucarida</taxon>
        <taxon>Decapoda</taxon>
        <taxon>Pleocyemata</taxon>
        <taxon>Anomura</taxon>
        <taxon>Galatheoidea</taxon>
        <taxon>Porcellanidae</taxon>
        <taxon>Petrolisthes</taxon>
    </lineage>
</organism>
<evidence type="ECO:0000256" key="2">
    <source>
        <dbReference type="SAM" id="Phobius"/>
    </source>
</evidence>